<accession>A0A4Y3NG24</accession>
<dbReference type="OrthoDB" id="4916714at2"/>
<keyword evidence="1" id="KW-0472">Membrane</keyword>
<dbReference type="Proteomes" id="UP000317715">
    <property type="component" value="Unassembled WGS sequence"/>
</dbReference>
<dbReference type="RefSeq" id="WP_141285829.1">
    <property type="nucleotide sequence ID" value="NZ_BAAAWK010000001.1"/>
</dbReference>
<name>A0A4Y3NG24_PAEAU</name>
<dbReference type="AlphaFoldDB" id="A0A4Y3NG24"/>
<evidence type="ECO:0000256" key="1">
    <source>
        <dbReference type="SAM" id="Phobius"/>
    </source>
</evidence>
<evidence type="ECO:0000313" key="2">
    <source>
        <dbReference type="EMBL" id="GEB20770.1"/>
    </source>
</evidence>
<sequence length="335" mass="37113">MTIEPVRSKRRPVLIVLTIALVLALIASVTVISLTTTAAQQRKESLVRLKDERLTALVEARGKIQPAVNTYLAAYKKARNAPASLEEAEKSSAKERDEFQQTINSARAALTEVQGGNTAGSEEDTVPEAVALLSDSYQAYLESMEGLVDSYPLFEGLFRQDAGCSGLFVGSKAANLRERQTLLAQAAVPCREAVNQLKQSKNVAYVEFARTLDNEIAQLESHAETTAKSEENYNEFVRLKDEYVKKIDEATARNAPDAEYLKLADELKALNTRIKNNRSEFDFAAKRYLNGVRDMPTLVEEVFSKNVSDHIKHHDAVIPIRVQVLKDAIDADLAE</sequence>
<dbReference type="EMBL" id="BJMD01000026">
    <property type="protein sequence ID" value="GEB20770.1"/>
    <property type="molecule type" value="Genomic_DNA"/>
</dbReference>
<keyword evidence="1" id="KW-1133">Transmembrane helix</keyword>
<evidence type="ECO:0000313" key="3">
    <source>
        <dbReference type="Proteomes" id="UP000317715"/>
    </source>
</evidence>
<protein>
    <submittedName>
        <fullName evidence="2">Uncharacterized protein</fullName>
    </submittedName>
</protein>
<gene>
    <name evidence="2" type="ORF">AAU01_35250</name>
</gene>
<comment type="caution">
    <text evidence="2">The sequence shown here is derived from an EMBL/GenBank/DDBJ whole genome shotgun (WGS) entry which is preliminary data.</text>
</comment>
<organism evidence="2 3">
    <name type="scientific">Paenarthrobacter aurescens</name>
    <name type="common">Arthrobacter aurescens</name>
    <dbReference type="NCBI Taxonomy" id="43663"/>
    <lineage>
        <taxon>Bacteria</taxon>
        <taxon>Bacillati</taxon>
        <taxon>Actinomycetota</taxon>
        <taxon>Actinomycetes</taxon>
        <taxon>Micrococcales</taxon>
        <taxon>Micrococcaceae</taxon>
        <taxon>Paenarthrobacter</taxon>
    </lineage>
</organism>
<proteinExistence type="predicted"/>
<keyword evidence="3" id="KW-1185">Reference proteome</keyword>
<reference evidence="2 3" key="1">
    <citation type="submission" date="2019-06" db="EMBL/GenBank/DDBJ databases">
        <title>Whole genome shotgun sequence of Paenarthrobacter aurescens NBRC 12136.</title>
        <authorList>
            <person name="Hosoyama A."/>
            <person name="Uohara A."/>
            <person name="Ohji S."/>
            <person name="Ichikawa N."/>
        </authorList>
    </citation>
    <scope>NUCLEOTIDE SEQUENCE [LARGE SCALE GENOMIC DNA]</scope>
    <source>
        <strain evidence="2 3">NBRC 12136</strain>
    </source>
</reference>
<dbReference type="GeneID" id="97300000"/>
<feature type="transmembrane region" description="Helical" evidence="1">
    <location>
        <begin position="12"/>
        <end position="34"/>
    </location>
</feature>
<keyword evidence="1" id="KW-0812">Transmembrane</keyword>